<feature type="domain" description="Cupin type-2" evidence="1">
    <location>
        <begin position="43"/>
        <end position="98"/>
    </location>
</feature>
<dbReference type="Pfam" id="PF07883">
    <property type="entry name" value="Cupin_2"/>
    <property type="match status" value="1"/>
</dbReference>
<evidence type="ECO:0000313" key="2">
    <source>
        <dbReference type="EMBL" id="GAA2209592.1"/>
    </source>
</evidence>
<dbReference type="InterPro" id="IPR013096">
    <property type="entry name" value="Cupin_2"/>
</dbReference>
<comment type="caution">
    <text evidence="2">The sequence shown here is derived from an EMBL/GenBank/DDBJ whole genome shotgun (WGS) entry which is preliminary data.</text>
</comment>
<organism evidence="2 3">
    <name type="scientific">Nonomuraea monospora</name>
    <dbReference type="NCBI Taxonomy" id="568818"/>
    <lineage>
        <taxon>Bacteria</taxon>
        <taxon>Bacillati</taxon>
        <taxon>Actinomycetota</taxon>
        <taxon>Actinomycetes</taxon>
        <taxon>Streptosporangiales</taxon>
        <taxon>Streptosporangiaceae</taxon>
        <taxon>Nonomuraea</taxon>
    </lineage>
</organism>
<protein>
    <recommendedName>
        <fullName evidence="1">Cupin type-2 domain-containing protein</fullName>
    </recommendedName>
</protein>
<dbReference type="InterPro" id="IPR011051">
    <property type="entry name" value="RmlC_Cupin_sf"/>
</dbReference>
<dbReference type="EMBL" id="BAAAQX010000013">
    <property type="protein sequence ID" value="GAA2209592.1"/>
    <property type="molecule type" value="Genomic_DNA"/>
</dbReference>
<keyword evidence="3" id="KW-1185">Reference proteome</keyword>
<dbReference type="Gene3D" id="2.60.120.10">
    <property type="entry name" value="Jelly Rolls"/>
    <property type="match status" value="1"/>
</dbReference>
<accession>A0ABN3CJG5</accession>
<dbReference type="InterPro" id="IPR014710">
    <property type="entry name" value="RmlC-like_jellyroll"/>
</dbReference>
<dbReference type="CDD" id="cd02238">
    <property type="entry name" value="cupin_KdgF"/>
    <property type="match status" value="1"/>
</dbReference>
<evidence type="ECO:0000259" key="1">
    <source>
        <dbReference type="Pfam" id="PF07883"/>
    </source>
</evidence>
<dbReference type="PANTHER" id="PTHR40112">
    <property type="entry name" value="H2HPP ISOMERASE"/>
    <property type="match status" value="1"/>
</dbReference>
<dbReference type="SUPFAM" id="SSF51182">
    <property type="entry name" value="RmlC-like cupins"/>
    <property type="match status" value="1"/>
</dbReference>
<reference evidence="2 3" key="1">
    <citation type="journal article" date="2019" name="Int. J. Syst. Evol. Microbiol.">
        <title>The Global Catalogue of Microorganisms (GCM) 10K type strain sequencing project: providing services to taxonomists for standard genome sequencing and annotation.</title>
        <authorList>
            <consortium name="The Broad Institute Genomics Platform"/>
            <consortium name="The Broad Institute Genome Sequencing Center for Infectious Disease"/>
            <person name="Wu L."/>
            <person name="Ma J."/>
        </authorList>
    </citation>
    <scope>NUCLEOTIDE SEQUENCE [LARGE SCALE GENOMIC DNA]</scope>
    <source>
        <strain evidence="2 3">JCM 16114</strain>
    </source>
</reference>
<sequence>MSLTVGRVHAGGMLTTLNAIPPTRIWQDVLARVIHGEQLTLAVVELPPGGLVPEHRHVNEQLGLCLQGTVTFRVGEETRELGPGGSWRVLANVPHEAQAGPSGAVVVEVFAPVRDDWAGLEQAEPGPPRWPSTE</sequence>
<evidence type="ECO:0000313" key="3">
    <source>
        <dbReference type="Proteomes" id="UP001499843"/>
    </source>
</evidence>
<gene>
    <name evidence="2" type="ORF">GCM10009850_050510</name>
</gene>
<name>A0ABN3CJG5_9ACTN</name>
<dbReference type="PANTHER" id="PTHR40112:SF1">
    <property type="entry name" value="H2HPP ISOMERASE"/>
    <property type="match status" value="1"/>
</dbReference>
<proteinExistence type="predicted"/>
<dbReference type="Proteomes" id="UP001499843">
    <property type="component" value="Unassembled WGS sequence"/>
</dbReference>
<dbReference type="InterPro" id="IPR052535">
    <property type="entry name" value="Bacilysin_H2HPP_isomerase"/>
</dbReference>